<evidence type="ECO:0000313" key="2">
    <source>
        <dbReference type="Proteomes" id="UP000799754"/>
    </source>
</evidence>
<dbReference type="EMBL" id="MU006738">
    <property type="protein sequence ID" value="KAF2623293.1"/>
    <property type="molecule type" value="Genomic_DNA"/>
</dbReference>
<keyword evidence="2" id="KW-1185">Reference proteome</keyword>
<gene>
    <name evidence="1" type="ORF">BU25DRAFT_181873</name>
</gene>
<dbReference type="Proteomes" id="UP000799754">
    <property type="component" value="Unassembled WGS sequence"/>
</dbReference>
<accession>A0ACB6RNJ1</accession>
<organism evidence="1 2">
    <name type="scientific">Macroventuria anomochaeta</name>
    <dbReference type="NCBI Taxonomy" id="301207"/>
    <lineage>
        <taxon>Eukaryota</taxon>
        <taxon>Fungi</taxon>
        <taxon>Dikarya</taxon>
        <taxon>Ascomycota</taxon>
        <taxon>Pezizomycotina</taxon>
        <taxon>Dothideomycetes</taxon>
        <taxon>Pleosporomycetidae</taxon>
        <taxon>Pleosporales</taxon>
        <taxon>Pleosporineae</taxon>
        <taxon>Didymellaceae</taxon>
        <taxon>Macroventuria</taxon>
    </lineage>
</organism>
<protein>
    <submittedName>
        <fullName evidence="1">Uncharacterized protein</fullName>
    </submittedName>
</protein>
<evidence type="ECO:0000313" key="1">
    <source>
        <dbReference type="EMBL" id="KAF2623293.1"/>
    </source>
</evidence>
<comment type="caution">
    <text evidence="1">The sequence shown here is derived from an EMBL/GenBank/DDBJ whole genome shotgun (WGS) entry which is preliminary data.</text>
</comment>
<proteinExistence type="predicted"/>
<name>A0ACB6RNJ1_9PLEO</name>
<sequence>MRAMLTLCAAMDRTSDSSNECITFTTSVLFRRGKISSLFKLMVDRNSRHTQCSLKSTKDDFVAGHVEKDSLSTVASPVVPTEMPFRARRSQPVFPALASHRRRGGSVIADLVKLHYKFHTNGSARQRHCMLRPLPTNHNPSLLPRRSQDITLSAAKLLDPRFPAIVHGVI</sequence>
<reference evidence="1" key="1">
    <citation type="journal article" date="2020" name="Stud. Mycol.">
        <title>101 Dothideomycetes genomes: a test case for predicting lifestyles and emergence of pathogens.</title>
        <authorList>
            <person name="Haridas S."/>
            <person name="Albert R."/>
            <person name="Binder M."/>
            <person name="Bloem J."/>
            <person name="Labutti K."/>
            <person name="Salamov A."/>
            <person name="Andreopoulos B."/>
            <person name="Baker S."/>
            <person name="Barry K."/>
            <person name="Bills G."/>
            <person name="Bluhm B."/>
            <person name="Cannon C."/>
            <person name="Castanera R."/>
            <person name="Culley D."/>
            <person name="Daum C."/>
            <person name="Ezra D."/>
            <person name="Gonzalez J."/>
            <person name="Henrissat B."/>
            <person name="Kuo A."/>
            <person name="Liang C."/>
            <person name="Lipzen A."/>
            <person name="Lutzoni F."/>
            <person name="Magnuson J."/>
            <person name="Mondo S."/>
            <person name="Nolan M."/>
            <person name="Ohm R."/>
            <person name="Pangilinan J."/>
            <person name="Park H.-J."/>
            <person name="Ramirez L."/>
            <person name="Alfaro M."/>
            <person name="Sun H."/>
            <person name="Tritt A."/>
            <person name="Yoshinaga Y."/>
            <person name="Zwiers L.-H."/>
            <person name="Turgeon B."/>
            <person name="Goodwin S."/>
            <person name="Spatafora J."/>
            <person name="Crous P."/>
            <person name="Grigoriev I."/>
        </authorList>
    </citation>
    <scope>NUCLEOTIDE SEQUENCE</scope>
    <source>
        <strain evidence="1">CBS 525.71</strain>
    </source>
</reference>